<feature type="transmembrane region" description="Helical" evidence="1">
    <location>
        <begin position="195"/>
        <end position="216"/>
    </location>
</feature>
<dbReference type="EMBL" id="BQNB010011277">
    <property type="protein sequence ID" value="GJS88488.1"/>
    <property type="molecule type" value="Genomic_DNA"/>
</dbReference>
<evidence type="ECO:0000313" key="4">
    <source>
        <dbReference type="Proteomes" id="UP001151760"/>
    </source>
</evidence>
<name>A0ABQ4ZHX3_9ASTR</name>
<dbReference type="Pfam" id="PF13966">
    <property type="entry name" value="zf-RVT"/>
    <property type="match status" value="1"/>
</dbReference>
<sequence length="238" mass="27462">MINMSSTYRIKNTTLLPLALRYTHGSSRFLTFRREVRGGAESLQLTQILDLLGTVILSNMEDRWIWDLNGDGELCVKDVRNLLDVTFLPKADSPTRWIKTIPIKVNIFAWKVSLDRLPTRSNLARRGVLVPSSSCLICNVSDEDLAHLLFRCDLAIEVTRLVYRWWNLVWIPLDSYISWLSWIKAMRMNSRSKSVLEGVFILLGGVFGAIEIKFFFRPRNHGKKFFLTILLCDRLLGV</sequence>
<keyword evidence="1" id="KW-0472">Membrane</keyword>
<keyword evidence="3" id="KW-0548">Nucleotidyltransferase</keyword>
<reference evidence="3" key="2">
    <citation type="submission" date="2022-01" db="EMBL/GenBank/DDBJ databases">
        <authorList>
            <person name="Yamashiro T."/>
            <person name="Shiraishi A."/>
            <person name="Satake H."/>
            <person name="Nakayama K."/>
        </authorList>
    </citation>
    <scope>NUCLEOTIDE SEQUENCE</scope>
</reference>
<keyword evidence="1" id="KW-0812">Transmembrane</keyword>
<gene>
    <name evidence="3" type="ORF">Tco_0771124</name>
</gene>
<evidence type="ECO:0000313" key="3">
    <source>
        <dbReference type="EMBL" id="GJS88488.1"/>
    </source>
</evidence>
<feature type="transmembrane region" description="Helical" evidence="1">
    <location>
        <begin position="165"/>
        <end position="183"/>
    </location>
</feature>
<evidence type="ECO:0000259" key="2">
    <source>
        <dbReference type="Pfam" id="PF13966"/>
    </source>
</evidence>
<reference evidence="3" key="1">
    <citation type="journal article" date="2022" name="Int. J. Mol. Sci.">
        <title>Draft Genome of Tanacetum Coccineum: Genomic Comparison of Closely Related Tanacetum-Family Plants.</title>
        <authorList>
            <person name="Yamashiro T."/>
            <person name="Shiraishi A."/>
            <person name="Nakayama K."/>
            <person name="Satake H."/>
        </authorList>
    </citation>
    <scope>NUCLEOTIDE SEQUENCE</scope>
</reference>
<evidence type="ECO:0000256" key="1">
    <source>
        <dbReference type="SAM" id="Phobius"/>
    </source>
</evidence>
<comment type="caution">
    <text evidence="3">The sequence shown here is derived from an EMBL/GenBank/DDBJ whole genome shotgun (WGS) entry which is preliminary data.</text>
</comment>
<keyword evidence="3" id="KW-0808">Transferase</keyword>
<protein>
    <submittedName>
        <fullName evidence="3">RNA-directed DNA polymerase, eukaryota</fullName>
    </submittedName>
</protein>
<dbReference type="Proteomes" id="UP001151760">
    <property type="component" value="Unassembled WGS sequence"/>
</dbReference>
<dbReference type="GO" id="GO:0003964">
    <property type="term" value="F:RNA-directed DNA polymerase activity"/>
    <property type="evidence" value="ECO:0007669"/>
    <property type="project" value="UniProtKB-KW"/>
</dbReference>
<dbReference type="InterPro" id="IPR026960">
    <property type="entry name" value="RVT-Znf"/>
</dbReference>
<proteinExistence type="predicted"/>
<keyword evidence="3" id="KW-0695">RNA-directed DNA polymerase</keyword>
<keyword evidence="4" id="KW-1185">Reference proteome</keyword>
<feature type="domain" description="Reverse transcriptase zinc-binding" evidence="2">
    <location>
        <begin position="95"/>
        <end position="157"/>
    </location>
</feature>
<accession>A0ABQ4ZHX3</accession>
<keyword evidence="1" id="KW-1133">Transmembrane helix</keyword>
<dbReference type="PROSITE" id="PS00018">
    <property type="entry name" value="EF_HAND_1"/>
    <property type="match status" value="1"/>
</dbReference>
<dbReference type="InterPro" id="IPR018247">
    <property type="entry name" value="EF_Hand_1_Ca_BS"/>
</dbReference>
<organism evidence="3 4">
    <name type="scientific">Tanacetum coccineum</name>
    <dbReference type="NCBI Taxonomy" id="301880"/>
    <lineage>
        <taxon>Eukaryota</taxon>
        <taxon>Viridiplantae</taxon>
        <taxon>Streptophyta</taxon>
        <taxon>Embryophyta</taxon>
        <taxon>Tracheophyta</taxon>
        <taxon>Spermatophyta</taxon>
        <taxon>Magnoliopsida</taxon>
        <taxon>eudicotyledons</taxon>
        <taxon>Gunneridae</taxon>
        <taxon>Pentapetalae</taxon>
        <taxon>asterids</taxon>
        <taxon>campanulids</taxon>
        <taxon>Asterales</taxon>
        <taxon>Asteraceae</taxon>
        <taxon>Asteroideae</taxon>
        <taxon>Anthemideae</taxon>
        <taxon>Anthemidinae</taxon>
        <taxon>Tanacetum</taxon>
    </lineage>
</organism>